<organism evidence="1 2">
    <name type="scientific">Candidatus Kaiserbacteria bacterium RIFCSPHIGHO2_01_FULL_55_17</name>
    <dbReference type="NCBI Taxonomy" id="1798484"/>
    <lineage>
        <taxon>Bacteria</taxon>
        <taxon>Candidatus Kaiseribacteriota</taxon>
    </lineage>
</organism>
<sequence length="84" mass="9314">MNKNSTELLAEMERVFESGGDKALEEFVIAHFKELPVQVQKQALFGFFSEALEKQAGDAQIADIQRQGIDSMKIIASVSGQRVI</sequence>
<comment type="caution">
    <text evidence="1">The sequence shown here is derived from an EMBL/GenBank/DDBJ whole genome shotgun (WGS) entry which is preliminary data.</text>
</comment>
<dbReference type="Proteomes" id="UP000177958">
    <property type="component" value="Unassembled WGS sequence"/>
</dbReference>
<reference evidence="1 2" key="1">
    <citation type="journal article" date="2016" name="Nat. Commun.">
        <title>Thousands of microbial genomes shed light on interconnected biogeochemical processes in an aquifer system.</title>
        <authorList>
            <person name="Anantharaman K."/>
            <person name="Brown C.T."/>
            <person name="Hug L.A."/>
            <person name="Sharon I."/>
            <person name="Castelle C.J."/>
            <person name="Probst A.J."/>
            <person name="Thomas B.C."/>
            <person name="Singh A."/>
            <person name="Wilkins M.J."/>
            <person name="Karaoz U."/>
            <person name="Brodie E.L."/>
            <person name="Williams K.H."/>
            <person name="Hubbard S.S."/>
            <person name="Banfield J.F."/>
        </authorList>
    </citation>
    <scope>NUCLEOTIDE SEQUENCE [LARGE SCALE GENOMIC DNA]</scope>
</reference>
<evidence type="ECO:0000313" key="1">
    <source>
        <dbReference type="EMBL" id="OGG57550.1"/>
    </source>
</evidence>
<evidence type="ECO:0000313" key="2">
    <source>
        <dbReference type="Proteomes" id="UP000177958"/>
    </source>
</evidence>
<dbReference type="AlphaFoldDB" id="A0A1F6D8A4"/>
<gene>
    <name evidence="1" type="ORF">A2853_01630</name>
</gene>
<protein>
    <submittedName>
        <fullName evidence="1">Uncharacterized protein</fullName>
    </submittedName>
</protein>
<name>A0A1F6D8A4_9BACT</name>
<accession>A0A1F6D8A4</accession>
<proteinExistence type="predicted"/>
<dbReference type="EMBL" id="MFKX01000021">
    <property type="protein sequence ID" value="OGG57550.1"/>
    <property type="molecule type" value="Genomic_DNA"/>
</dbReference>